<dbReference type="InterPro" id="IPR018332">
    <property type="entry name" value="Antenna_alpha"/>
</dbReference>
<evidence type="ECO:0000256" key="9">
    <source>
        <dbReference type="ARBA" id="ARBA00022692"/>
    </source>
</evidence>
<evidence type="ECO:0000256" key="13">
    <source>
        <dbReference type="ARBA" id="ARBA00022989"/>
    </source>
</evidence>
<keyword evidence="11" id="KW-0460">Magnesium</keyword>
<dbReference type="GO" id="GO:0042314">
    <property type="term" value="F:bacteriochlorophyll binding"/>
    <property type="evidence" value="ECO:0007669"/>
    <property type="project" value="UniProtKB-KW"/>
</dbReference>
<dbReference type="SUPFAM" id="SSF56918">
    <property type="entry name" value="Light-harvesting complex subunits"/>
    <property type="match status" value="1"/>
</dbReference>
<dbReference type="RefSeq" id="WP_201156815.1">
    <property type="nucleotide sequence ID" value="NZ_NHSD01000198.1"/>
</dbReference>
<keyword evidence="9 18" id="KW-0812">Transmembrane</keyword>
<protein>
    <recommendedName>
        <fullName evidence="17">Antenna pigment protein alpha chain</fullName>
    </recommendedName>
</protein>
<keyword evidence="7" id="KW-0997">Cell inner membrane</keyword>
<comment type="caution">
    <text evidence="20">The sequence shown here is derived from an EMBL/GenBank/DDBJ whole genome shotgun (WGS) entry which is preliminary data.</text>
</comment>
<dbReference type="GO" id="GO:0046872">
    <property type="term" value="F:metal ion binding"/>
    <property type="evidence" value="ECO:0007669"/>
    <property type="project" value="UniProtKB-KW"/>
</dbReference>
<keyword evidence="15 18" id="KW-0472">Membrane</keyword>
<evidence type="ECO:0000256" key="11">
    <source>
        <dbReference type="ARBA" id="ARBA00022842"/>
    </source>
</evidence>
<dbReference type="Gene3D" id="4.10.220.20">
    <property type="entry name" value="Light-harvesting complex"/>
    <property type="match status" value="1"/>
</dbReference>
<evidence type="ECO:0000256" key="16">
    <source>
        <dbReference type="ARBA" id="ARBA00023243"/>
    </source>
</evidence>
<comment type="subcellular location">
    <subcellularLocation>
        <location evidence="2">Cell inner membrane</location>
        <topology evidence="2">Single-pass type II membrane protein</topology>
    </subcellularLocation>
</comment>
<reference evidence="20" key="2">
    <citation type="journal article" date="2020" name="Microorganisms">
        <title>Osmotic Adaptation and Compatible Solute Biosynthesis of Phototrophic Bacteria as Revealed from Genome Analyses.</title>
        <authorList>
            <person name="Imhoff J.F."/>
            <person name="Rahn T."/>
            <person name="Kunzel S."/>
            <person name="Keller A."/>
            <person name="Neulinger S.C."/>
        </authorList>
    </citation>
    <scope>NUCLEOTIDE SEQUENCE</scope>
    <source>
        <strain evidence="20">LMG 28126</strain>
    </source>
</reference>
<evidence type="ECO:0000256" key="3">
    <source>
        <dbReference type="ARBA" id="ARBA00005629"/>
    </source>
</evidence>
<keyword evidence="6" id="KW-0148">Chlorophyll</keyword>
<proteinExistence type="inferred from homology"/>
<keyword evidence="10" id="KW-0479">Metal-binding</keyword>
<dbReference type="InterPro" id="IPR035889">
    <property type="entry name" value="Light-harvesting_complex"/>
</dbReference>
<dbReference type="InterPro" id="IPR000066">
    <property type="entry name" value="Antenna_a/b"/>
</dbReference>
<evidence type="ECO:0000256" key="14">
    <source>
        <dbReference type="ARBA" id="ARBA00022991"/>
    </source>
</evidence>
<dbReference type="Pfam" id="PF00556">
    <property type="entry name" value="LHC"/>
    <property type="match status" value="1"/>
</dbReference>
<sequence length="51" mass="5436">MNNAKIWLVVKPGVGIPMLLAAVAIASLVVHVGIVVNTDWVANYHQGVPMQ</sequence>
<evidence type="ECO:0000256" key="4">
    <source>
        <dbReference type="ARBA" id="ARBA00011367"/>
    </source>
</evidence>
<evidence type="ECO:0000256" key="2">
    <source>
        <dbReference type="ARBA" id="ARBA00004249"/>
    </source>
</evidence>
<evidence type="ECO:0000256" key="6">
    <source>
        <dbReference type="ARBA" id="ARBA00022494"/>
    </source>
</evidence>
<reference evidence="20" key="1">
    <citation type="submission" date="2017-05" db="EMBL/GenBank/DDBJ databases">
        <authorList>
            <person name="Imhoff J.F."/>
            <person name="Rahn T."/>
            <person name="Kuenzel S."/>
            <person name="Neulinger S.C."/>
        </authorList>
    </citation>
    <scope>NUCLEOTIDE SEQUENCE</scope>
    <source>
        <strain evidence="20">LMG 28126</strain>
    </source>
</reference>
<organism evidence="20 21">
    <name type="scientific">Rhodobaculum claviforme</name>
    <dbReference type="NCBI Taxonomy" id="1549854"/>
    <lineage>
        <taxon>Bacteria</taxon>
        <taxon>Pseudomonadati</taxon>
        <taxon>Pseudomonadota</taxon>
        <taxon>Alphaproteobacteria</taxon>
        <taxon>Rhodobacterales</taxon>
        <taxon>Paracoccaceae</taxon>
        <taxon>Rhodobaculum</taxon>
    </lineage>
</organism>
<evidence type="ECO:0000256" key="8">
    <source>
        <dbReference type="ARBA" id="ARBA00022549"/>
    </source>
</evidence>
<keyword evidence="14" id="KW-0157">Chromophore</keyword>
<feature type="transmembrane region" description="Helical" evidence="18">
    <location>
        <begin position="12"/>
        <end position="34"/>
    </location>
</feature>
<feature type="domain" description="Antenna complex alpha/beta subunit" evidence="19">
    <location>
        <begin position="3"/>
        <end position="41"/>
    </location>
</feature>
<dbReference type="GO" id="GO:0019684">
    <property type="term" value="P:photosynthesis, light reaction"/>
    <property type="evidence" value="ECO:0007669"/>
    <property type="project" value="InterPro"/>
</dbReference>
<evidence type="ECO:0000259" key="19">
    <source>
        <dbReference type="Pfam" id="PF00556"/>
    </source>
</evidence>
<evidence type="ECO:0000256" key="7">
    <source>
        <dbReference type="ARBA" id="ARBA00022519"/>
    </source>
</evidence>
<evidence type="ECO:0000313" key="20">
    <source>
        <dbReference type="EMBL" id="MBK5927050.1"/>
    </source>
</evidence>
<evidence type="ECO:0000256" key="18">
    <source>
        <dbReference type="SAM" id="Phobius"/>
    </source>
</evidence>
<comment type="similarity">
    <text evidence="3">Belongs to the antenna complex alpha subunit family.</text>
</comment>
<keyword evidence="13 18" id="KW-1133">Transmembrane helix</keyword>
<dbReference type="PRINTS" id="PR00673">
    <property type="entry name" value="LIGHTHARVSTA"/>
</dbReference>
<evidence type="ECO:0000256" key="5">
    <source>
        <dbReference type="ARBA" id="ARBA00022475"/>
    </source>
</evidence>
<keyword evidence="5" id="KW-1003">Cell membrane</keyword>
<dbReference type="GO" id="GO:0030077">
    <property type="term" value="C:plasma membrane light-harvesting complex"/>
    <property type="evidence" value="ECO:0007669"/>
    <property type="project" value="InterPro"/>
</dbReference>
<accession>A0A934TJ12</accession>
<gene>
    <name evidence="20" type="ORF">CCR87_06785</name>
</gene>
<dbReference type="AlphaFoldDB" id="A0A934TJ12"/>
<dbReference type="Proteomes" id="UP000706333">
    <property type="component" value="Unassembled WGS sequence"/>
</dbReference>
<evidence type="ECO:0000256" key="15">
    <source>
        <dbReference type="ARBA" id="ARBA00023136"/>
    </source>
</evidence>
<keyword evidence="8" id="KW-0042">Antenna complex</keyword>
<evidence type="ECO:0000256" key="1">
    <source>
        <dbReference type="ARBA" id="ARBA00002455"/>
    </source>
</evidence>
<comment type="subunit">
    <text evidence="4">The core complex is formed by different alpha and beta chains, binding bacteriochlorophyll molecules, and arranged most probably in tetrameric structures disposed around the reaction center. The non-pigmented gamma chains may constitute additional components.</text>
</comment>
<dbReference type="EMBL" id="NHSD01000198">
    <property type="protein sequence ID" value="MBK5927050.1"/>
    <property type="molecule type" value="Genomic_DNA"/>
</dbReference>
<dbReference type="GO" id="GO:0005886">
    <property type="term" value="C:plasma membrane"/>
    <property type="evidence" value="ECO:0007669"/>
    <property type="project" value="UniProtKB-SubCell"/>
</dbReference>
<keyword evidence="16" id="KW-0437">Light-harvesting polypeptide</keyword>
<comment type="function">
    <text evidence="1">Antenna complexes are light-harvesting systems, which transfer the excitation energy to the reaction centers.</text>
</comment>
<evidence type="ECO:0000256" key="10">
    <source>
        <dbReference type="ARBA" id="ARBA00022723"/>
    </source>
</evidence>
<evidence type="ECO:0000256" key="17">
    <source>
        <dbReference type="ARBA" id="ARBA00029710"/>
    </source>
</evidence>
<keyword evidence="12" id="KW-0076">Bacteriochlorophyll</keyword>
<name>A0A934TJ12_9RHOB</name>
<evidence type="ECO:0000313" key="21">
    <source>
        <dbReference type="Proteomes" id="UP000706333"/>
    </source>
</evidence>
<evidence type="ECO:0000256" key="12">
    <source>
        <dbReference type="ARBA" id="ARBA00022956"/>
    </source>
</evidence>
<keyword evidence="21" id="KW-1185">Reference proteome</keyword>